<dbReference type="Proteomes" id="UP000494249">
    <property type="component" value="Unassembled WGS sequence"/>
</dbReference>
<evidence type="ECO:0000313" key="1">
    <source>
        <dbReference type="EMBL" id="CAB3649579.1"/>
    </source>
</evidence>
<dbReference type="EMBL" id="CADIKB010000002">
    <property type="protein sequence ID" value="CAB3649579.1"/>
    <property type="molecule type" value="Genomic_DNA"/>
</dbReference>
<reference evidence="3 4" key="1">
    <citation type="submission" date="2020-04" db="EMBL/GenBank/DDBJ databases">
        <authorList>
            <person name="De Canck E."/>
        </authorList>
    </citation>
    <scope>NUCLEOTIDE SEQUENCE [LARGE SCALE GENOMIC DNA]</scope>
    <source>
        <strain evidence="1 4">LMG 22037</strain>
        <strain evidence="2 3">LMG 9964</strain>
    </source>
</reference>
<evidence type="ECO:0000313" key="2">
    <source>
        <dbReference type="EMBL" id="CAB4052163.1"/>
    </source>
</evidence>
<proteinExistence type="predicted"/>
<dbReference type="AlphaFoldDB" id="A0A6J5KD28"/>
<accession>A0A6J5KD28</accession>
<evidence type="ECO:0000313" key="3">
    <source>
        <dbReference type="Proteomes" id="UP000494102"/>
    </source>
</evidence>
<dbReference type="Proteomes" id="UP000494102">
    <property type="component" value="Unassembled WGS sequence"/>
</dbReference>
<evidence type="ECO:0000313" key="4">
    <source>
        <dbReference type="Proteomes" id="UP000494249"/>
    </source>
</evidence>
<organism evidence="2 3">
    <name type="scientific">Paraburkholderia phenoliruptrix</name>
    <dbReference type="NCBI Taxonomy" id="252970"/>
    <lineage>
        <taxon>Bacteria</taxon>
        <taxon>Pseudomonadati</taxon>
        <taxon>Pseudomonadota</taxon>
        <taxon>Betaproteobacteria</taxon>
        <taxon>Burkholderiales</taxon>
        <taxon>Burkholderiaceae</taxon>
        <taxon>Paraburkholderia</taxon>
    </lineage>
</organism>
<gene>
    <name evidence="1" type="ORF">LMG22037_00907</name>
    <name evidence="2" type="ORF">LMG9964_05849</name>
</gene>
<sequence length="92" mass="9833">MPDGRTGTLRHRVLFTAAATLPLENWKHFVIMAHPRSASLHLHSAPGAYGFAFQVRSNSALVTTLTLENAMAAPASIGLSRPKAASGMPIRL</sequence>
<name>A0A6J5KD28_9BURK</name>
<dbReference type="EMBL" id="CADILN010000012">
    <property type="protein sequence ID" value="CAB4052163.1"/>
    <property type="molecule type" value="Genomic_DNA"/>
</dbReference>
<protein>
    <submittedName>
        <fullName evidence="2">Uncharacterized protein</fullName>
    </submittedName>
</protein>